<name>A0A9Q1C6B6_HOLLE</name>
<dbReference type="InterPro" id="IPR018957">
    <property type="entry name" value="Znf_C3HC4_RING-type"/>
</dbReference>
<comment type="caution">
    <text evidence="8">The sequence shown here is derived from an EMBL/GenBank/DDBJ whole genome shotgun (WGS) entry which is preliminary data.</text>
</comment>
<keyword evidence="1" id="KW-0479">Metal-binding</keyword>
<dbReference type="Proteomes" id="UP001152320">
    <property type="component" value="Chromosome 7"/>
</dbReference>
<dbReference type="CDD" id="cd16584">
    <property type="entry name" value="RING-HC_TRIM56_C-V"/>
    <property type="match status" value="1"/>
</dbReference>
<keyword evidence="9" id="KW-1185">Reference proteome</keyword>
<dbReference type="PANTHER" id="PTHR25462">
    <property type="entry name" value="BONUS, ISOFORM C-RELATED"/>
    <property type="match status" value="1"/>
</dbReference>
<feature type="domain" description="B box-type" evidence="7">
    <location>
        <begin position="92"/>
        <end position="139"/>
    </location>
</feature>
<dbReference type="PROSITE" id="PS50119">
    <property type="entry name" value="ZF_BBOX"/>
    <property type="match status" value="1"/>
</dbReference>
<organism evidence="8 9">
    <name type="scientific">Holothuria leucospilota</name>
    <name type="common">Black long sea cucumber</name>
    <name type="synonym">Mertensiothuria leucospilota</name>
    <dbReference type="NCBI Taxonomy" id="206669"/>
    <lineage>
        <taxon>Eukaryota</taxon>
        <taxon>Metazoa</taxon>
        <taxon>Echinodermata</taxon>
        <taxon>Eleutherozoa</taxon>
        <taxon>Echinozoa</taxon>
        <taxon>Holothuroidea</taxon>
        <taxon>Aspidochirotacea</taxon>
        <taxon>Aspidochirotida</taxon>
        <taxon>Holothuriidae</taxon>
        <taxon>Holothuria</taxon>
    </lineage>
</organism>
<dbReference type="SUPFAM" id="SSF57850">
    <property type="entry name" value="RING/U-box"/>
    <property type="match status" value="1"/>
</dbReference>
<dbReference type="SMART" id="SM00184">
    <property type="entry name" value="RING"/>
    <property type="match status" value="1"/>
</dbReference>
<gene>
    <name evidence="8" type="ORF">HOLleu_17156</name>
</gene>
<dbReference type="InterPro" id="IPR000315">
    <property type="entry name" value="Znf_B-box"/>
</dbReference>
<evidence type="ECO:0000256" key="4">
    <source>
        <dbReference type="PROSITE-ProRule" id="PRU00024"/>
    </source>
</evidence>
<reference evidence="8" key="1">
    <citation type="submission" date="2021-10" db="EMBL/GenBank/DDBJ databases">
        <title>Tropical sea cucumber genome reveals ecological adaptation and Cuvierian tubules defense mechanism.</title>
        <authorList>
            <person name="Chen T."/>
        </authorList>
    </citation>
    <scope>NUCLEOTIDE SEQUENCE</scope>
    <source>
        <strain evidence="8">Nanhai2018</strain>
        <tissue evidence="8">Muscle</tissue>
    </source>
</reference>
<sequence>MASGIVKDIDEKFCQCSICLDQFKEPKLLPCLHRFCKNCLAEVIQQNRGIVSCPVCREECIVPEQGLEGFKTDFYMKNIIEYIQLQTTLDDEHMQECYGCSKTLRVSAYCFKCNDFLCEACHQFHVTSKITKDHRQHTLAVEDVASKRLTLDKLASLKEAPRCYTHSEKLSELCCKTCSNTPICMACTYGNHEGHDFREVTALANEERRKLGDELAELLSHEDKIMKMPEKLKNLEDQIETIVSEKQKVVLSEHTDKKHKIEEKLQKVETNYKLSKDKEEGELNKEISLLRREMEGELQKVREKYNKLCDEKKQQISRASQFTKQEHDDQVLKLREKLSILNAGYKEATESLRTQQQGNIQKAQTIGNQFESMIKRFENLKATTTTLLESMNDWTVLQCIPDILSAKKPLMEELKKETPELKTLTDIKMERLPNISLSNRVSVTTQSVMTIEGISCKTWDVCDITATQNGYIVVTGNAGVTGSHITVIDTKGKVVQEMRQLTTNYKNPDCFCDFLSGSKFVTACDPRELGIYDTNGMQHTKVNVSAVTPEWPPERGVTCVASDIKKDLIFLGNYQCRHLYAFNGLFKLCHKLILPKPLKGCHDVAVFERNLVVCDIIGRMAIAMNMESEMVREFKQPAGDLITWGPIQACADSNGFVYILWCNDPIGYSGDRVITQNRLDVNHVLAVIPVDKDAFSLTTIDSLHEERLLVATLTTGKIYCYNLVTLLFIILPVQKSKV</sequence>
<protein>
    <submittedName>
        <fullName evidence="8">E3 ubiquitin-protein ligase TRIM56</fullName>
    </submittedName>
</protein>
<keyword evidence="3" id="KW-0862">Zinc</keyword>
<evidence type="ECO:0000313" key="9">
    <source>
        <dbReference type="Proteomes" id="UP001152320"/>
    </source>
</evidence>
<keyword evidence="2 4" id="KW-0863">Zinc-finger</keyword>
<dbReference type="SUPFAM" id="SSF57845">
    <property type="entry name" value="B-box zinc-binding domain"/>
    <property type="match status" value="1"/>
</dbReference>
<dbReference type="AlphaFoldDB" id="A0A9Q1C6B6"/>
<evidence type="ECO:0000256" key="5">
    <source>
        <dbReference type="SAM" id="Coils"/>
    </source>
</evidence>
<dbReference type="Gene3D" id="3.30.160.60">
    <property type="entry name" value="Classic Zinc Finger"/>
    <property type="match status" value="1"/>
</dbReference>
<dbReference type="SUPFAM" id="SSF101898">
    <property type="entry name" value="NHL repeat"/>
    <property type="match status" value="1"/>
</dbReference>
<evidence type="ECO:0000313" key="8">
    <source>
        <dbReference type="EMBL" id="KAJ8039437.1"/>
    </source>
</evidence>
<dbReference type="InterPro" id="IPR047153">
    <property type="entry name" value="TRIM45/56/19-like"/>
</dbReference>
<dbReference type="InterPro" id="IPR001841">
    <property type="entry name" value="Znf_RING"/>
</dbReference>
<evidence type="ECO:0000256" key="2">
    <source>
        <dbReference type="ARBA" id="ARBA00022771"/>
    </source>
</evidence>
<dbReference type="GO" id="GO:0008270">
    <property type="term" value="F:zinc ion binding"/>
    <property type="evidence" value="ECO:0007669"/>
    <property type="project" value="UniProtKB-KW"/>
</dbReference>
<evidence type="ECO:0000259" key="7">
    <source>
        <dbReference type="PROSITE" id="PS50119"/>
    </source>
</evidence>
<dbReference type="InterPro" id="IPR013083">
    <property type="entry name" value="Znf_RING/FYVE/PHD"/>
</dbReference>
<dbReference type="PROSITE" id="PS50089">
    <property type="entry name" value="ZF_RING_2"/>
    <property type="match status" value="1"/>
</dbReference>
<dbReference type="InterPro" id="IPR017907">
    <property type="entry name" value="Znf_RING_CS"/>
</dbReference>
<proteinExistence type="predicted"/>
<dbReference type="Pfam" id="PF00097">
    <property type="entry name" value="zf-C3HC4"/>
    <property type="match status" value="1"/>
</dbReference>
<dbReference type="PANTHER" id="PTHR25462:SF296">
    <property type="entry name" value="MEIOTIC P26, ISOFORM F"/>
    <property type="match status" value="1"/>
</dbReference>
<evidence type="ECO:0000256" key="1">
    <source>
        <dbReference type="ARBA" id="ARBA00022723"/>
    </source>
</evidence>
<feature type="coiled-coil region" evidence="5">
    <location>
        <begin position="251"/>
        <end position="318"/>
    </location>
</feature>
<dbReference type="PROSITE" id="PS00518">
    <property type="entry name" value="ZF_RING_1"/>
    <property type="match status" value="1"/>
</dbReference>
<accession>A0A9Q1C6B6</accession>
<dbReference type="Gene3D" id="3.30.40.10">
    <property type="entry name" value="Zinc/RING finger domain, C3HC4 (zinc finger)"/>
    <property type="match status" value="1"/>
</dbReference>
<evidence type="ECO:0000259" key="6">
    <source>
        <dbReference type="PROSITE" id="PS50089"/>
    </source>
</evidence>
<evidence type="ECO:0000256" key="3">
    <source>
        <dbReference type="ARBA" id="ARBA00022833"/>
    </source>
</evidence>
<feature type="domain" description="RING-type" evidence="6">
    <location>
        <begin position="16"/>
        <end position="57"/>
    </location>
</feature>
<dbReference type="EMBL" id="JAIZAY010000007">
    <property type="protein sequence ID" value="KAJ8039437.1"/>
    <property type="molecule type" value="Genomic_DNA"/>
</dbReference>
<keyword evidence="5" id="KW-0175">Coiled coil</keyword>